<dbReference type="SMART" id="SM00165">
    <property type="entry name" value="UBA"/>
    <property type="match status" value="1"/>
</dbReference>
<feature type="compositionally biased region" description="Basic and acidic residues" evidence="1">
    <location>
        <begin position="1303"/>
        <end position="1323"/>
    </location>
</feature>
<feature type="compositionally biased region" description="Polar residues" evidence="1">
    <location>
        <begin position="227"/>
        <end position="241"/>
    </location>
</feature>
<feature type="domain" description="EF-hand" evidence="4">
    <location>
        <begin position="363"/>
        <end position="398"/>
    </location>
</feature>
<feature type="compositionally biased region" description="Polar residues" evidence="1">
    <location>
        <begin position="1227"/>
        <end position="1236"/>
    </location>
</feature>
<dbReference type="GO" id="GO:0016197">
    <property type="term" value="P:endosomal transport"/>
    <property type="evidence" value="ECO:0007669"/>
    <property type="project" value="TreeGrafter"/>
</dbReference>
<keyword evidence="6" id="KW-1185">Reference proteome</keyword>
<dbReference type="SMART" id="SM00027">
    <property type="entry name" value="EH"/>
    <property type="match status" value="3"/>
</dbReference>
<dbReference type="Pfam" id="PF00627">
    <property type="entry name" value="UBA"/>
    <property type="match status" value="1"/>
</dbReference>
<accession>A0A0C2XTV9</accession>
<name>A0A0C2XTV9_SERVB</name>
<feature type="compositionally biased region" description="Basic and acidic residues" evidence="1">
    <location>
        <begin position="1340"/>
        <end position="1353"/>
    </location>
</feature>
<dbReference type="Gene3D" id="1.10.238.10">
    <property type="entry name" value="EF-hand"/>
    <property type="match status" value="3"/>
</dbReference>
<feature type="region of interest" description="Disordered" evidence="1">
    <location>
        <begin position="745"/>
        <end position="873"/>
    </location>
</feature>
<dbReference type="CDD" id="cd14270">
    <property type="entry name" value="UBA"/>
    <property type="match status" value="1"/>
</dbReference>
<feature type="compositionally biased region" description="Acidic residues" evidence="1">
    <location>
        <begin position="912"/>
        <end position="925"/>
    </location>
</feature>
<feature type="compositionally biased region" description="Polar residues" evidence="1">
    <location>
        <begin position="1010"/>
        <end position="1022"/>
    </location>
</feature>
<dbReference type="InterPro" id="IPR009060">
    <property type="entry name" value="UBA-like_sf"/>
</dbReference>
<feature type="region of interest" description="Disordered" evidence="1">
    <location>
        <begin position="221"/>
        <end position="241"/>
    </location>
</feature>
<dbReference type="InterPro" id="IPR000261">
    <property type="entry name" value="EH_dom"/>
</dbReference>
<evidence type="ECO:0000259" key="2">
    <source>
        <dbReference type="PROSITE" id="PS50030"/>
    </source>
</evidence>
<dbReference type="InterPro" id="IPR011992">
    <property type="entry name" value="EF-hand-dom_pair"/>
</dbReference>
<feature type="compositionally biased region" description="Basic and acidic residues" evidence="1">
    <location>
        <begin position="892"/>
        <end position="902"/>
    </location>
</feature>
<dbReference type="InterPro" id="IPR015940">
    <property type="entry name" value="UBA"/>
</dbReference>
<dbReference type="CDD" id="cd00052">
    <property type="entry name" value="EH"/>
    <property type="match status" value="3"/>
</dbReference>
<feature type="compositionally biased region" description="Acidic residues" evidence="1">
    <location>
        <begin position="991"/>
        <end position="1003"/>
    </location>
</feature>
<feature type="region of interest" description="Disordered" evidence="1">
    <location>
        <begin position="886"/>
        <end position="945"/>
    </location>
</feature>
<feature type="compositionally biased region" description="Polar residues" evidence="1">
    <location>
        <begin position="807"/>
        <end position="839"/>
    </location>
</feature>
<feature type="domain" description="EH" evidence="3">
    <location>
        <begin position="9"/>
        <end position="95"/>
    </location>
</feature>
<feature type="region of interest" description="Disordered" evidence="1">
    <location>
        <begin position="965"/>
        <end position="1023"/>
    </location>
</feature>
<proteinExistence type="predicted"/>
<dbReference type="HOGENOM" id="CLU_006395_0_0_1"/>
<evidence type="ECO:0000313" key="6">
    <source>
        <dbReference type="Proteomes" id="UP000054097"/>
    </source>
</evidence>
<dbReference type="GO" id="GO:0006897">
    <property type="term" value="P:endocytosis"/>
    <property type="evidence" value="ECO:0007669"/>
    <property type="project" value="TreeGrafter"/>
</dbReference>
<dbReference type="PANTHER" id="PTHR11216">
    <property type="entry name" value="EH DOMAIN"/>
    <property type="match status" value="1"/>
</dbReference>
<dbReference type="GO" id="GO:0005737">
    <property type="term" value="C:cytoplasm"/>
    <property type="evidence" value="ECO:0007669"/>
    <property type="project" value="TreeGrafter"/>
</dbReference>
<dbReference type="PROSITE" id="PS50030">
    <property type="entry name" value="UBA"/>
    <property type="match status" value="1"/>
</dbReference>
<dbReference type="Proteomes" id="UP000054097">
    <property type="component" value="Unassembled WGS sequence"/>
</dbReference>
<dbReference type="STRING" id="933852.A0A0C2XTV9"/>
<feature type="domain" description="EH" evidence="3">
    <location>
        <begin position="330"/>
        <end position="419"/>
    </location>
</feature>
<dbReference type="GO" id="GO:0005509">
    <property type="term" value="F:calcium ion binding"/>
    <property type="evidence" value="ECO:0007669"/>
    <property type="project" value="InterPro"/>
</dbReference>
<dbReference type="GO" id="GO:0005886">
    <property type="term" value="C:plasma membrane"/>
    <property type="evidence" value="ECO:0007669"/>
    <property type="project" value="TreeGrafter"/>
</dbReference>
<dbReference type="SUPFAM" id="SSF47473">
    <property type="entry name" value="EF-hand"/>
    <property type="match status" value="3"/>
</dbReference>
<evidence type="ECO:0000259" key="3">
    <source>
        <dbReference type="PROSITE" id="PS50031"/>
    </source>
</evidence>
<feature type="compositionally biased region" description="Basic and acidic residues" evidence="1">
    <location>
        <begin position="971"/>
        <end position="981"/>
    </location>
</feature>
<dbReference type="PANTHER" id="PTHR11216:SF170">
    <property type="entry name" value="DYNAMIN ASSOCIATED PROTEIN 160, ISOFORM D"/>
    <property type="match status" value="1"/>
</dbReference>
<feature type="domain" description="EH" evidence="3">
    <location>
        <begin position="130"/>
        <end position="222"/>
    </location>
</feature>
<feature type="domain" description="UBA" evidence="2">
    <location>
        <begin position="1351"/>
        <end position="1395"/>
    </location>
</feature>
<dbReference type="OrthoDB" id="524326at2759"/>
<feature type="region of interest" description="Disordered" evidence="1">
    <location>
        <begin position="1130"/>
        <end position="1158"/>
    </location>
</feature>
<dbReference type="InterPro" id="IPR002048">
    <property type="entry name" value="EF_hand_dom"/>
</dbReference>
<reference evidence="6" key="2">
    <citation type="submission" date="2015-01" db="EMBL/GenBank/DDBJ databases">
        <title>Evolutionary Origins and Diversification of the Mycorrhizal Mutualists.</title>
        <authorList>
            <consortium name="DOE Joint Genome Institute"/>
            <consortium name="Mycorrhizal Genomics Consortium"/>
            <person name="Kohler A."/>
            <person name="Kuo A."/>
            <person name="Nagy L.G."/>
            <person name="Floudas D."/>
            <person name="Copeland A."/>
            <person name="Barry K.W."/>
            <person name="Cichocki N."/>
            <person name="Veneault-Fourrey C."/>
            <person name="LaButti K."/>
            <person name="Lindquist E.A."/>
            <person name="Lipzen A."/>
            <person name="Lundell T."/>
            <person name="Morin E."/>
            <person name="Murat C."/>
            <person name="Riley R."/>
            <person name="Ohm R."/>
            <person name="Sun H."/>
            <person name="Tunlid A."/>
            <person name="Henrissat B."/>
            <person name="Grigoriev I.V."/>
            <person name="Hibbett D.S."/>
            <person name="Martin F."/>
        </authorList>
    </citation>
    <scope>NUCLEOTIDE SEQUENCE [LARGE SCALE GENOMIC DNA]</scope>
    <source>
        <strain evidence="6">MAFF 305830</strain>
    </source>
</reference>
<sequence length="1396" mass="147171">MPFAPSPAEVAIVNQIFAKADPQKLGLVTGEQGIKVFAGSNLPPATLGDIWALADPENNGALTRKGVAITVRLIGWAQNGETPSSELLEKVGPLPAIEGLALPAVPTLPARTPAPIATQPFSLPPLLPTDRAKFLGLFNKTNPAGGLMSGDQARSMFIRSKLPVERLNAIWNLVDTQNRGSLESTQFVLAMYFIQGSMSANPTIPVLPASIPPFLWDQAGGRPPSVHSHTSGDSLPSPGYQSSFAAKPFTPQYTGGSMSALQQQATGDLNSRSQFMGGPLTPQMTGGRVPPAIPSRSSNFAITPQLTGTPFPLARQPAVPSVPWDVTAEEKVKSDGFFDTLDTARLGYVEGAAAVPFMLLSGLPEEVLARIWDLADMRNDGRLTKETFAVAMHLINGVLEGKELPPVLPNTLIPPSLRGAAGFAALPPAAPVISETHRDLLSLDDDLPVSPPQPKAVPQAAPVPVISQIAANALNPQAQTPPVLSPPTRSPFSKDLLEDEEAEERQTRKLNDNNVEIANLRNQLSSTTNAHEAAANERAKLEADLATSAATLSQLQTQLASAKVGYDTETRLLAGLRERYQTQATEIQSTRDELIRAESDLSALKLEKTEIQGNILREKDDVIALKRRVTEITEETASVKKEIEQAKKDARMQKGLLAIAKKQLSTAEADKEAAEKELHEAREEAQTAEDEVAHTEVAVAMLKERSMSNASSIPEGNGSAIAGYSASPKALASPASVAMATLPYDIPKVGSPAPSVKSNNPFDRLRQSSVSDGALPQRSASPFAMPSGPTEPTTVEQAEDDDPFGFNESTTPSQVPASTTEMAFTGTETPRQQSVGTNDVSEKAAPVEQNNLMSPSDAFFTPPTSSAGNNAIDAFFASEQDASASKFPALVDEPRQSPKADADIPPMTEIVENADDSSSDSDDDVPLGQVMSEKQTANAGQQANSAGNNAIDAFFASEQDASASKFPALVDEPRQSPKADADIPPMTEIVENADDSSDSDDDVPLGQVMSGKQTANAGQQAKSAPIDHSFDDAFGIPTISTDTPTATNTAPSSHFSTLGSEQVLSSPAVSTVPSSISPAVNGHNTGASTLNAFDEAMGLMPAATNAAPANEAFKFDNFDDTFDFGETSFTHAKSQSTESATPVPAPVPTATSPTFDDAFGLPAASPAAKVPAPKAPLSFDDAFEVSTNGEHAPQAQSLAFPIAEQAPVQTPVDVTHTQPHQNGVAPTGSSVRSASPTAVRGSSSSARATSPPPPTSSPKLSAARPRPAKEATPRPGSSLTPDAAGPSRSSRLSIHFPFGRSKTTKEKKEKEKKDKHAKEHGHDTAGGVMPPVPSIPEDYSGDRYEAPEIHTPDQDGDIPPLKQLMELGFSREKALTALENSNYNFQRALNKLLSAA</sequence>
<evidence type="ECO:0000313" key="5">
    <source>
        <dbReference type="EMBL" id="KIM32332.1"/>
    </source>
</evidence>
<feature type="region of interest" description="Disordered" evidence="1">
    <location>
        <begin position="1214"/>
        <end position="1361"/>
    </location>
</feature>
<reference evidence="5 6" key="1">
    <citation type="submission" date="2014-04" db="EMBL/GenBank/DDBJ databases">
        <authorList>
            <consortium name="DOE Joint Genome Institute"/>
            <person name="Kuo A."/>
            <person name="Zuccaro A."/>
            <person name="Kohler A."/>
            <person name="Nagy L.G."/>
            <person name="Floudas D."/>
            <person name="Copeland A."/>
            <person name="Barry K.W."/>
            <person name="Cichocki N."/>
            <person name="Veneault-Fourrey C."/>
            <person name="LaButti K."/>
            <person name="Lindquist E.A."/>
            <person name="Lipzen A."/>
            <person name="Lundell T."/>
            <person name="Morin E."/>
            <person name="Murat C."/>
            <person name="Sun H."/>
            <person name="Tunlid A."/>
            <person name="Henrissat B."/>
            <person name="Grigoriev I.V."/>
            <person name="Hibbett D.S."/>
            <person name="Martin F."/>
            <person name="Nordberg H.P."/>
            <person name="Cantor M.N."/>
            <person name="Hua S.X."/>
        </authorList>
    </citation>
    <scope>NUCLEOTIDE SEQUENCE [LARGE SCALE GENOMIC DNA]</scope>
    <source>
        <strain evidence="5 6">MAFF 305830</strain>
    </source>
</reference>
<dbReference type="PROSITE" id="PS50222">
    <property type="entry name" value="EF_HAND_2"/>
    <property type="match status" value="1"/>
</dbReference>
<dbReference type="PROSITE" id="PS50031">
    <property type="entry name" value="EH"/>
    <property type="match status" value="3"/>
</dbReference>
<dbReference type="Pfam" id="PF12763">
    <property type="entry name" value="EH"/>
    <property type="match status" value="3"/>
</dbReference>
<protein>
    <submittedName>
        <fullName evidence="5">Uncharacterized protein</fullName>
    </submittedName>
</protein>
<dbReference type="SUPFAM" id="SSF46934">
    <property type="entry name" value="UBA-like"/>
    <property type="match status" value="1"/>
</dbReference>
<dbReference type="Gene3D" id="1.10.8.10">
    <property type="entry name" value="DNA helicase RuvA subunit, C-terminal domain"/>
    <property type="match status" value="1"/>
</dbReference>
<feature type="compositionally biased region" description="Polar residues" evidence="1">
    <location>
        <begin position="756"/>
        <end position="771"/>
    </location>
</feature>
<evidence type="ECO:0000256" key="1">
    <source>
        <dbReference type="SAM" id="MobiDB-lite"/>
    </source>
</evidence>
<evidence type="ECO:0000259" key="4">
    <source>
        <dbReference type="PROSITE" id="PS50222"/>
    </source>
</evidence>
<organism evidence="5 6">
    <name type="scientific">Serendipita vermifera MAFF 305830</name>
    <dbReference type="NCBI Taxonomy" id="933852"/>
    <lineage>
        <taxon>Eukaryota</taxon>
        <taxon>Fungi</taxon>
        <taxon>Dikarya</taxon>
        <taxon>Basidiomycota</taxon>
        <taxon>Agaricomycotina</taxon>
        <taxon>Agaricomycetes</taxon>
        <taxon>Sebacinales</taxon>
        <taxon>Serendipitaceae</taxon>
        <taxon>Serendipita</taxon>
    </lineage>
</organism>
<gene>
    <name evidence="5" type="ORF">M408DRAFT_6586</name>
</gene>
<dbReference type="EMBL" id="KN824280">
    <property type="protein sequence ID" value="KIM32332.1"/>
    <property type="molecule type" value="Genomic_DNA"/>
</dbReference>
<feature type="region of interest" description="Disordered" evidence="1">
    <location>
        <begin position="476"/>
        <end position="514"/>
    </location>
</feature>